<feature type="compositionally biased region" description="Polar residues" evidence="1">
    <location>
        <begin position="33"/>
        <end position="43"/>
    </location>
</feature>
<proteinExistence type="predicted"/>
<evidence type="ECO:0000313" key="3">
    <source>
        <dbReference type="Proteomes" id="UP000823941"/>
    </source>
</evidence>
<name>A0ABQ7PUK2_PLUXY</name>
<evidence type="ECO:0000313" key="2">
    <source>
        <dbReference type="EMBL" id="KAG7295328.1"/>
    </source>
</evidence>
<feature type="region of interest" description="Disordered" evidence="1">
    <location>
        <begin position="190"/>
        <end position="213"/>
    </location>
</feature>
<gene>
    <name evidence="2" type="ORF">JYU34_022338</name>
</gene>
<sequence>MADHTRSADHENRRRLRTPGEESSRHRRDASVGHSSRPVNPQDLNEHENQIQRERESRTRNDRQVADHVVARSRSRGRRCSRSQRHSRRRGRSRSCSRSQRCSRSRRHSQRRSRSRRHSQRRSRSRRHSQSRSRSQRRSPHGRKRSRSCSLVAEAEQRKQHEDDVPRNKRSRTPTFSVKDVLDIVNTMKGGFASQPLPLPAQAPKNIDTKNSR</sequence>
<feature type="region of interest" description="Disordered" evidence="1">
    <location>
        <begin position="1"/>
        <end position="176"/>
    </location>
</feature>
<dbReference type="Proteomes" id="UP000823941">
    <property type="component" value="Chromosome 31"/>
</dbReference>
<reference evidence="2 3" key="1">
    <citation type="submission" date="2021-06" db="EMBL/GenBank/DDBJ databases">
        <title>A haploid diamondback moth (Plutella xylostella L.) genome assembly resolves 31 chromosomes and identifies a diamide resistance mutation.</title>
        <authorList>
            <person name="Ward C.M."/>
            <person name="Perry K.D."/>
            <person name="Baker G."/>
            <person name="Powis K."/>
            <person name="Heckel D.G."/>
            <person name="Baxter S.W."/>
        </authorList>
    </citation>
    <scope>NUCLEOTIDE SEQUENCE [LARGE SCALE GENOMIC DNA]</scope>
    <source>
        <strain evidence="2 3">LV</strain>
        <tissue evidence="2">Single pupa</tissue>
    </source>
</reference>
<dbReference type="EMBL" id="JAHIBW010000031">
    <property type="protein sequence ID" value="KAG7295328.1"/>
    <property type="molecule type" value="Genomic_DNA"/>
</dbReference>
<feature type="compositionally biased region" description="Basic and acidic residues" evidence="1">
    <location>
        <begin position="155"/>
        <end position="167"/>
    </location>
</feature>
<organism evidence="2 3">
    <name type="scientific">Plutella xylostella</name>
    <name type="common">Diamondback moth</name>
    <name type="synonym">Plutella maculipennis</name>
    <dbReference type="NCBI Taxonomy" id="51655"/>
    <lineage>
        <taxon>Eukaryota</taxon>
        <taxon>Metazoa</taxon>
        <taxon>Ecdysozoa</taxon>
        <taxon>Arthropoda</taxon>
        <taxon>Hexapoda</taxon>
        <taxon>Insecta</taxon>
        <taxon>Pterygota</taxon>
        <taxon>Neoptera</taxon>
        <taxon>Endopterygota</taxon>
        <taxon>Lepidoptera</taxon>
        <taxon>Glossata</taxon>
        <taxon>Ditrysia</taxon>
        <taxon>Yponomeutoidea</taxon>
        <taxon>Plutellidae</taxon>
        <taxon>Plutella</taxon>
    </lineage>
</organism>
<accession>A0ABQ7PUK2</accession>
<feature type="compositionally biased region" description="Basic residues" evidence="1">
    <location>
        <begin position="71"/>
        <end position="147"/>
    </location>
</feature>
<comment type="caution">
    <text evidence="2">The sequence shown here is derived from an EMBL/GenBank/DDBJ whole genome shotgun (WGS) entry which is preliminary data.</text>
</comment>
<feature type="compositionally biased region" description="Basic and acidic residues" evidence="1">
    <location>
        <begin position="1"/>
        <end position="24"/>
    </location>
</feature>
<feature type="compositionally biased region" description="Basic and acidic residues" evidence="1">
    <location>
        <begin position="44"/>
        <end position="70"/>
    </location>
</feature>
<protein>
    <submittedName>
        <fullName evidence="2">Uncharacterized protein</fullName>
    </submittedName>
</protein>
<keyword evidence="3" id="KW-1185">Reference proteome</keyword>
<evidence type="ECO:0000256" key="1">
    <source>
        <dbReference type="SAM" id="MobiDB-lite"/>
    </source>
</evidence>